<organism evidence="1 2">
    <name type="scientific">Nocardioides pinisoli</name>
    <dbReference type="NCBI Taxonomy" id="2950279"/>
    <lineage>
        <taxon>Bacteria</taxon>
        <taxon>Bacillati</taxon>
        <taxon>Actinomycetota</taxon>
        <taxon>Actinomycetes</taxon>
        <taxon>Propionibacteriales</taxon>
        <taxon>Nocardioidaceae</taxon>
        <taxon>Nocardioides</taxon>
    </lineage>
</organism>
<accession>A0ABT1KRH3</accession>
<evidence type="ECO:0000313" key="2">
    <source>
        <dbReference type="Proteomes" id="UP001204524"/>
    </source>
</evidence>
<dbReference type="EMBL" id="JANARS010000001">
    <property type="protein sequence ID" value="MCP3420347.1"/>
    <property type="molecule type" value="Genomic_DNA"/>
</dbReference>
<name>A0ABT1KRH3_9ACTN</name>
<keyword evidence="2" id="KW-1185">Reference proteome</keyword>
<protein>
    <recommendedName>
        <fullName evidence="3">DUF4333 domain-containing protein</fullName>
    </recommendedName>
</protein>
<dbReference type="Proteomes" id="UP001204524">
    <property type="component" value="Unassembled WGS sequence"/>
</dbReference>
<proteinExistence type="predicted"/>
<evidence type="ECO:0000313" key="1">
    <source>
        <dbReference type="EMBL" id="MCP3420347.1"/>
    </source>
</evidence>
<sequence>MYAATKKKGRDQRLRAAALSIVAALTAAFGPDVIGGVGAFWDRHVVAEARGDTAQAIASKIGWAVYYSPERPSDLTVAPDGTGKCGVQPLPDVEVSCSVKVQILARSDDERNYFVLVEHGDETFTWDSKDVLGPSA</sequence>
<dbReference type="RefSeq" id="WP_254179591.1">
    <property type="nucleotide sequence ID" value="NZ_JANARS010000001.1"/>
</dbReference>
<evidence type="ECO:0008006" key="3">
    <source>
        <dbReference type="Google" id="ProtNLM"/>
    </source>
</evidence>
<reference evidence="1 2" key="1">
    <citation type="submission" date="2022-06" db="EMBL/GenBank/DDBJ databases">
        <authorList>
            <person name="So Y."/>
        </authorList>
    </citation>
    <scope>NUCLEOTIDE SEQUENCE [LARGE SCALE GENOMIC DNA]</scope>
    <source>
        <strain evidence="1 2">STR3</strain>
    </source>
</reference>
<gene>
    <name evidence="1" type="ORF">NCI01_00920</name>
</gene>
<comment type="caution">
    <text evidence="1">The sequence shown here is derived from an EMBL/GenBank/DDBJ whole genome shotgun (WGS) entry which is preliminary data.</text>
</comment>